<keyword evidence="5 9" id="KW-0269">Exonuclease</keyword>
<dbReference type="InterPro" id="IPR003156">
    <property type="entry name" value="DHHA1_dom"/>
</dbReference>
<evidence type="ECO:0000256" key="2">
    <source>
        <dbReference type="ARBA" id="ARBA00019841"/>
    </source>
</evidence>
<dbReference type="Gene3D" id="3.90.1640.30">
    <property type="match status" value="1"/>
</dbReference>
<dbReference type="NCBIfam" id="TIGR00644">
    <property type="entry name" value="recJ"/>
    <property type="match status" value="1"/>
</dbReference>
<keyword evidence="4" id="KW-0378">Hydrolase</keyword>
<dbReference type="EMBL" id="MGFM01000019">
    <property type="protein sequence ID" value="OGM05821.1"/>
    <property type="molecule type" value="Genomic_DNA"/>
</dbReference>
<evidence type="ECO:0000256" key="3">
    <source>
        <dbReference type="ARBA" id="ARBA00022722"/>
    </source>
</evidence>
<name>A0A1F7WSQ9_9BACT</name>
<evidence type="ECO:0000313" key="10">
    <source>
        <dbReference type="Proteomes" id="UP000178812"/>
    </source>
</evidence>
<dbReference type="InterPro" id="IPR001667">
    <property type="entry name" value="DDH_dom"/>
</dbReference>
<dbReference type="Pfam" id="PF02272">
    <property type="entry name" value="DHHA1"/>
    <property type="match status" value="1"/>
</dbReference>
<protein>
    <recommendedName>
        <fullName evidence="2">Single-stranded-DNA-specific exonuclease RecJ</fullName>
    </recommendedName>
</protein>
<dbReference type="Pfam" id="PF17768">
    <property type="entry name" value="RecJ_OB"/>
    <property type="match status" value="1"/>
</dbReference>
<dbReference type="SUPFAM" id="SSF64182">
    <property type="entry name" value="DHH phosphoesterases"/>
    <property type="match status" value="1"/>
</dbReference>
<feature type="domain" description="DDH" evidence="6">
    <location>
        <begin position="1"/>
        <end position="133"/>
    </location>
</feature>
<evidence type="ECO:0000259" key="7">
    <source>
        <dbReference type="Pfam" id="PF02272"/>
    </source>
</evidence>
<organism evidence="9 10">
    <name type="scientific">Candidatus Woesebacteria bacterium GWB1_43_5</name>
    <dbReference type="NCBI Taxonomy" id="1802474"/>
    <lineage>
        <taxon>Bacteria</taxon>
        <taxon>Candidatus Woeseibacteriota</taxon>
    </lineage>
</organism>
<keyword evidence="3" id="KW-0540">Nuclease</keyword>
<evidence type="ECO:0000259" key="6">
    <source>
        <dbReference type="Pfam" id="PF01368"/>
    </source>
</evidence>
<comment type="caution">
    <text evidence="9">The sequence shown here is derived from an EMBL/GenBank/DDBJ whole genome shotgun (WGS) entry which is preliminary data.</text>
</comment>
<dbReference type="GO" id="GO:0006281">
    <property type="term" value="P:DNA repair"/>
    <property type="evidence" value="ECO:0007669"/>
    <property type="project" value="InterPro"/>
</dbReference>
<feature type="domain" description="DHHA1" evidence="7">
    <location>
        <begin position="252"/>
        <end position="342"/>
    </location>
</feature>
<reference evidence="9 10" key="1">
    <citation type="journal article" date="2016" name="Nat. Commun.">
        <title>Thousands of microbial genomes shed light on interconnected biogeochemical processes in an aquifer system.</title>
        <authorList>
            <person name="Anantharaman K."/>
            <person name="Brown C.T."/>
            <person name="Hug L.A."/>
            <person name="Sharon I."/>
            <person name="Castelle C.J."/>
            <person name="Probst A.J."/>
            <person name="Thomas B.C."/>
            <person name="Singh A."/>
            <person name="Wilkins M.J."/>
            <person name="Karaoz U."/>
            <person name="Brodie E.L."/>
            <person name="Williams K.H."/>
            <person name="Hubbard S.S."/>
            <person name="Banfield J.F."/>
        </authorList>
    </citation>
    <scope>NUCLEOTIDE SEQUENCE [LARGE SCALE GENOMIC DNA]</scope>
</reference>
<dbReference type="PANTHER" id="PTHR30255:SF2">
    <property type="entry name" value="SINGLE-STRANDED-DNA-SPECIFIC EXONUCLEASE RECJ"/>
    <property type="match status" value="1"/>
</dbReference>
<dbReference type="InterPro" id="IPR041122">
    <property type="entry name" value="RecJ_OB"/>
</dbReference>
<dbReference type="Gene3D" id="2.40.50.460">
    <property type="match status" value="1"/>
</dbReference>
<dbReference type="Pfam" id="PF01368">
    <property type="entry name" value="DHH"/>
    <property type="match status" value="1"/>
</dbReference>
<evidence type="ECO:0000313" key="9">
    <source>
        <dbReference type="EMBL" id="OGM05821.1"/>
    </source>
</evidence>
<dbReference type="Proteomes" id="UP000178812">
    <property type="component" value="Unassembled WGS sequence"/>
</dbReference>
<accession>A0A1F7WSQ9</accession>
<dbReference type="GO" id="GO:0006310">
    <property type="term" value="P:DNA recombination"/>
    <property type="evidence" value="ECO:0007669"/>
    <property type="project" value="InterPro"/>
</dbReference>
<comment type="similarity">
    <text evidence="1">Belongs to the RecJ family.</text>
</comment>
<proteinExistence type="inferred from homology"/>
<dbReference type="PANTHER" id="PTHR30255">
    <property type="entry name" value="SINGLE-STRANDED-DNA-SPECIFIC EXONUCLEASE RECJ"/>
    <property type="match status" value="1"/>
</dbReference>
<evidence type="ECO:0000256" key="1">
    <source>
        <dbReference type="ARBA" id="ARBA00005915"/>
    </source>
</evidence>
<evidence type="ECO:0000256" key="5">
    <source>
        <dbReference type="ARBA" id="ARBA00022839"/>
    </source>
</evidence>
<dbReference type="GO" id="GO:0008409">
    <property type="term" value="F:5'-3' exonuclease activity"/>
    <property type="evidence" value="ECO:0007669"/>
    <property type="project" value="InterPro"/>
</dbReference>
<dbReference type="InterPro" id="IPR004610">
    <property type="entry name" value="RecJ"/>
</dbReference>
<dbReference type="InterPro" id="IPR051673">
    <property type="entry name" value="SSDNA_exonuclease_RecJ"/>
</dbReference>
<dbReference type="AlphaFoldDB" id="A0A1F7WSQ9"/>
<feature type="non-terminal residue" evidence="9">
    <location>
        <position position="1"/>
    </location>
</feature>
<feature type="domain" description="RecJ OB" evidence="8">
    <location>
        <begin position="358"/>
        <end position="464"/>
    </location>
</feature>
<evidence type="ECO:0000256" key="4">
    <source>
        <dbReference type="ARBA" id="ARBA00022801"/>
    </source>
</evidence>
<dbReference type="InterPro" id="IPR038763">
    <property type="entry name" value="DHH_sf"/>
</dbReference>
<sequence>YGDYDADGICATAVLWEALYALGADITPYIPERFSEGYGLNAKSVQSLKLKTKNLKLIITVDNGIVANEGVKTAKRLGIDVIITDHHQKSNPPAVGPKAHSIIHTTATSGSGLAWFLARELGKNGGLELVAIGTIADQVPLLGVNRSLVKWGIEELNGTQRSGLLALFEEAAVKRGTVTPYTVGFIIAPRINAMGRLAHGLDSLRLLCTKNSSRALELAAVVGKTNEERQRIVEEVVVHARQSVLSNGESGIIVIAHKSYHEGVIGLAASKLVEEFWRPAIVISLGKSVAKASARSIPGVSIIEVIRKTGDLLVSGGGHEMAAGFSLETVKLDLFLQKLKELSGQYLTADLLLKTLKIDLELDFSQINQDLYKMLRKFEPVGMGNPAPTFVSKKVKVDNAKVVGADGKHLKLKLSQKNKSFSAIAFGMGGIYSQLNHESPIDVVYCVEEDSWNGNRGLQLKVKDLVILS</sequence>
<gene>
    <name evidence="9" type="ORF">A2125_01955</name>
</gene>
<evidence type="ECO:0000259" key="8">
    <source>
        <dbReference type="Pfam" id="PF17768"/>
    </source>
</evidence>
<dbReference type="GO" id="GO:0003676">
    <property type="term" value="F:nucleic acid binding"/>
    <property type="evidence" value="ECO:0007669"/>
    <property type="project" value="InterPro"/>
</dbReference>